<dbReference type="InterPro" id="IPR036390">
    <property type="entry name" value="WH_DNA-bd_sf"/>
</dbReference>
<proteinExistence type="predicted"/>
<evidence type="ECO:0000256" key="1">
    <source>
        <dbReference type="SAM" id="Phobius"/>
    </source>
</evidence>
<feature type="transmembrane region" description="Helical" evidence="1">
    <location>
        <begin position="191"/>
        <end position="216"/>
    </location>
</feature>
<evidence type="ECO:0000313" key="2">
    <source>
        <dbReference type="EMBL" id="SFC29438.1"/>
    </source>
</evidence>
<dbReference type="AlphaFoldDB" id="A0A1I1I5F6"/>
<keyword evidence="3" id="KW-1185">Reference proteome</keyword>
<keyword evidence="1" id="KW-1133">Transmembrane helix</keyword>
<sequence>MSLPPWISAELPEDRRVNTKLTERHVIETMHQSDRPFFSLQQIEQQVKPDVSKVTVRNRLDELENRGIVATETVADSTLYYINHPESEWPLSPEGKRALNNESAGTENPFREFLRHPRVRLIVREELLRSIAWAAFSLFGWAILISSSERLQATVWTVVGLPVLTWTSLTVGLIGLRLTTGSDLQVQSTEGLHVVSLGGVVLGGFWAAFLIFVLGWPPLLTSGLYLFVTVTYLVVYRRVILPRFASTSSRP</sequence>
<keyword evidence="1" id="KW-0812">Transmembrane</keyword>
<dbReference type="SUPFAM" id="SSF46785">
    <property type="entry name" value="Winged helix' DNA-binding domain"/>
    <property type="match status" value="1"/>
</dbReference>
<reference evidence="3" key="1">
    <citation type="submission" date="2016-10" db="EMBL/GenBank/DDBJ databases">
        <authorList>
            <person name="Varghese N."/>
            <person name="Submissions S."/>
        </authorList>
    </citation>
    <scope>NUCLEOTIDE SEQUENCE [LARGE SCALE GENOMIC DNA]</scope>
    <source>
        <strain evidence="3">DSM 13078</strain>
    </source>
</reference>
<dbReference type="Gene3D" id="1.10.10.10">
    <property type="entry name" value="Winged helix-like DNA-binding domain superfamily/Winged helix DNA-binding domain"/>
    <property type="match status" value="1"/>
</dbReference>
<evidence type="ECO:0000313" key="3">
    <source>
        <dbReference type="Proteomes" id="UP000199161"/>
    </source>
</evidence>
<organism evidence="2 3">
    <name type="scientific">Natronobacterium haloterrestre</name>
    <name type="common">Halobiforma haloterrestris</name>
    <dbReference type="NCBI Taxonomy" id="148448"/>
    <lineage>
        <taxon>Archaea</taxon>
        <taxon>Methanobacteriati</taxon>
        <taxon>Methanobacteriota</taxon>
        <taxon>Stenosarchaea group</taxon>
        <taxon>Halobacteria</taxon>
        <taxon>Halobacteriales</taxon>
        <taxon>Natrialbaceae</taxon>
        <taxon>Natronobacterium</taxon>
    </lineage>
</organism>
<dbReference type="RefSeq" id="WP_089788579.1">
    <property type="nucleotide sequence ID" value="NZ_FOKW01000006.1"/>
</dbReference>
<feature type="transmembrane region" description="Helical" evidence="1">
    <location>
        <begin position="222"/>
        <end position="240"/>
    </location>
</feature>
<dbReference type="OrthoDB" id="275362at2157"/>
<accession>A0A1I1I5F6</accession>
<name>A0A1I1I5F6_NATHA</name>
<feature type="transmembrane region" description="Helical" evidence="1">
    <location>
        <begin position="127"/>
        <end position="147"/>
    </location>
</feature>
<evidence type="ECO:0008006" key="4">
    <source>
        <dbReference type="Google" id="ProtNLM"/>
    </source>
</evidence>
<keyword evidence="1" id="KW-0472">Membrane</keyword>
<protein>
    <recommendedName>
        <fullName evidence="4">HTH domain-containing protein</fullName>
    </recommendedName>
</protein>
<dbReference type="Proteomes" id="UP000199161">
    <property type="component" value="Unassembled WGS sequence"/>
</dbReference>
<dbReference type="InterPro" id="IPR036388">
    <property type="entry name" value="WH-like_DNA-bd_sf"/>
</dbReference>
<gene>
    <name evidence="2" type="ORF">SAMN05444422_106254</name>
</gene>
<dbReference type="EMBL" id="FOKW01000006">
    <property type="protein sequence ID" value="SFC29438.1"/>
    <property type="molecule type" value="Genomic_DNA"/>
</dbReference>
<feature type="transmembrane region" description="Helical" evidence="1">
    <location>
        <begin position="153"/>
        <end position="179"/>
    </location>
</feature>